<dbReference type="RefSeq" id="WP_045079006.1">
    <property type="nucleotide sequence ID" value="NZ_JSVU01000001.1"/>
</dbReference>
<comment type="subcellular location">
    <subcellularLocation>
        <location evidence="1">Cell membrane</location>
        <topology evidence="1">Multi-pass membrane protein</topology>
    </subcellularLocation>
</comment>
<organism evidence="10 11">
    <name type="scientific">Aequorivita vladivostokensis</name>
    <dbReference type="NCBI Taxonomy" id="171194"/>
    <lineage>
        <taxon>Bacteria</taxon>
        <taxon>Pseudomonadati</taxon>
        <taxon>Bacteroidota</taxon>
        <taxon>Flavobacteriia</taxon>
        <taxon>Flavobacteriales</taxon>
        <taxon>Flavobacteriaceae</taxon>
        <taxon>Aequorivita</taxon>
    </lineage>
</organism>
<accession>A0ABR5DLZ2</accession>
<evidence type="ECO:0000313" key="11">
    <source>
        <dbReference type="Proteomes" id="UP000033497"/>
    </source>
</evidence>
<evidence type="ECO:0000256" key="1">
    <source>
        <dbReference type="ARBA" id="ARBA00004651"/>
    </source>
</evidence>
<keyword evidence="4 7" id="KW-1133">Transmembrane helix</keyword>
<evidence type="ECO:0000313" key="10">
    <source>
        <dbReference type="EMBL" id="KJJ39794.1"/>
    </source>
</evidence>
<dbReference type="InterPro" id="IPR025857">
    <property type="entry name" value="MacB_PCD"/>
</dbReference>
<evidence type="ECO:0000256" key="6">
    <source>
        <dbReference type="ARBA" id="ARBA00038076"/>
    </source>
</evidence>
<dbReference type="Proteomes" id="UP000033497">
    <property type="component" value="Unassembled WGS sequence"/>
</dbReference>
<dbReference type="EMBL" id="JSVU01000001">
    <property type="protein sequence ID" value="KJJ39794.1"/>
    <property type="molecule type" value="Genomic_DNA"/>
</dbReference>
<keyword evidence="11" id="KW-1185">Reference proteome</keyword>
<reference evidence="10 11" key="1">
    <citation type="submission" date="2014-10" db="EMBL/GenBank/DDBJ databases">
        <title>Genome sequencing of Vitellibacter vladivostokensis KMM 3516.</title>
        <authorList>
            <person name="Thevarajoo S."/>
            <person name="Selvaratnam C."/>
            <person name="Goh K.M."/>
            <person name="Chong C.S."/>
        </authorList>
    </citation>
    <scope>NUCLEOTIDE SEQUENCE [LARGE SCALE GENOMIC DNA]</scope>
    <source>
        <strain evidence="10 11">KMM 3516</strain>
    </source>
</reference>
<dbReference type="PANTHER" id="PTHR30572">
    <property type="entry name" value="MEMBRANE COMPONENT OF TRANSPORTER-RELATED"/>
    <property type="match status" value="1"/>
</dbReference>
<evidence type="ECO:0000256" key="2">
    <source>
        <dbReference type="ARBA" id="ARBA00022475"/>
    </source>
</evidence>
<evidence type="ECO:0000256" key="5">
    <source>
        <dbReference type="ARBA" id="ARBA00023136"/>
    </source>
</evidence>
<keyword evidence="10" id="KW-0547">Nucleotide-binding</keyword>
<dbReference type="PANTHER" id="PTHR30572:SF4">
    <property type="entry name" value="ABC TRANSPORTER PERMEASE YTRF"/>
    <property type="match status" value="1"/>
</dbReference>
<feature type="transmembrane region" description="Helical" evidence="7">
    <location>
        <begin position="21"/>
        <end position="44"/>
    </location>
</feature>
<dbReference type="InterPro" id="IPR050250">
    <property type="entry name" value="Macrolide_Exporter_MacB"/>
</dbReference>
<gene>
    <name evidence="10" type="ORF">MB09_01070</name>
</gene>
<feature type="domain" description="MacB-like periplasmic core" evidence="9">
    <location>
        <begin position="24"/>
        <end position="251"/>
    </location>
</feature>
<keyword evidence="2" id="KW-1003">Cell membrane</keyword>
<evidence type="ECO:0000256" key="4">
    <source>
        <dbReference type="ARBA" id="ARBA00022989"/>
    </source>
</evidence>
<dbReference type="GO" id="GO:0005524">
    <property type="term" value="F:ATP binding"/>
    <property type="evidence" value="ECO:0007669"/>
    <property type="project" value="UniProtKB-KW"/>
</dbReference>
<proteinExistence type="inferred from homology"/>
<evidence type="ECO:0000259" key="8">
    <source>
        <dbReference type="Pfam" id="PF02687"/>
    </source>
</evidence>
<evidence type="ECO:0000256" key="3">
    <source>
        <dbReference type="ARBA" id="ARBA00022692"/>
    </source>
</evidence>
<name>A0ABR5DLZ2_9FLAO</name>
<dbReference type="Pfam" id="PF12704">
    <property type="entry name" value="MacB_PCD"/>
    <property type="match status" value="1"/>
</dbReference>
<feature type="domain" description="ABC3 transporter permease C-terminal" evidence="8">
    <location>
        <begin position="294"/>
        <end position="416"/>
    </location>
</feature>
<protein>
    <submittedName>
        <fullName evidence="10">Multidrug ABC transporter ATP-binding protein</fullName>
    </submittedName>
</protein>
<feature type="transmembrane region" description="Helical" evidence="7">
    <location>
        <begin position="290"/>
        <end position="315"/>
    </location>
</feature>
<keyword evidence="10" id="KW-0067">ATP-binding</keyword>
<comment type="caution">
    <text evidence="10">The sequence shown here is derived from an EMBL/GenBank/DDBJ whole genome shotgun (WGS) entry which is preliminary data.</text>
</comment>
<sequence length="423" mass="46690">MSKLFSRDSWAEIIEALSSNWFRTVMTAFGVLWGIFILVILLAAGNGLENGIKQGFNGMATNSMFMWAQTASQPYKGLPKGRRYNFKTDDVEAIKQQVPGLRFVSPRNQLGGFRGNNNVVRGLQTGAFNVYGDYPEIIQQQPMDITSGRFINYSDINEKRKVAIIGSGVQSALYEPNEEVIGSYIKINGVNFLVIGTYKKKGNNGDPEEMQKEIYVPFTSFSQAFNMGDIVGWMAITAEDGSSITNLKSQIFDVIKARHTINPNDERAVGNFDLYQEYSKINGLFTALNFVAYFVGILVLLSGIIGISNIMLIVVKERTKEIGIRRALGATPWSIRAQVLLESIFLTIISGMAGIVLASAVLWFVNYQLGKMDTSEMMFINPSVNIGVVFIALTILIVSGLLAGLIPAQNAIKVKPVEALRTE</sequence>
<keyword evidence="3 7" id="KW-0812">Transmembrane</keyword>
<feature type="transmembrane region" description="Helical" evidence="7">
    <location>
        <begin position="344"/>
        <end position="365"/>
    </location>
</feature>
<feature type="transmembrane region" description="Helical" evidence="7">
    <location>
        <begin position="385"/>
        <end position="406"/>
    </location>
</feature>
<keyword evidence="5 7" id="KW-0472">Membrane</keyword>
<dbReference type="InterPro" id="IPR003838">
    <property type="entry name" value="ABC3_permease_C"/>
</dbReference>
<comment type="similarity">
    <text evidence="6">Belongs to the ABC-4 integral membrane protein family.</text>
</comment>
<evidence type="ECO:0000256" key="7">
    <source>
        <dbReference type="SAM" id="Phobius"/>
    </source>
</evidence>
<dbReference type="Pfam" id="PF02687">
    <property type="entry name" value="FtsX"/>
    <property type="match status" value="1"/>
</dbReference>
<evidence type="ECO:0000259" key="9">
    <source>
        <dbReference type="Pfam" id="PF12704"/>
    </source>
</evidence>